<dbReference type="AlphaFoldDB" id="A0A915KCP0"/>
<sequence>MWFLEVSSQWVDRRIKTAILIKSTKIFSWLADGKLRCIVMVARDKTATIAFGQRRYNEKAQNIVRSFENSEDPQISHHTLQSSFLNTIKPIGGEIKLKCYSWKKMDNIIIKNNTAIFTALWMHVLIQPDMAAAMPNRPLFKIFMATLKPSPSSKNRYAIKLWWR</sequence>
<name>A0A915KCP0_ROMCU</name>
<reference evidence="2" key="1">
    <citation type="submission" date="2022-11" db="UniProtKB">
        <authorList>
            <consortium name="WormBaseParasite"/>
        </authorList>
    </citation>
    <scope>IDENTIFICATION</scope>
</reference>
<organism evidence="1 2">
    <name type="scientific">Romanomermis culicivorax</name>
    <name type="common">Nematode worm</name>
    <dbReference type="NCBI Taxonomy" id="13658"/>
    <lineage>
        <taxon>Eukaryota</taxon>
        <taxon>Metazoa</taxon>
        <taxon>Ecdysozoa</taxon>
        <taxon>Nematoda</taxon>
        <taxon>Enoplea</taxon>
        <taxon>Dorylaimia</taxon>
        <taxon>Mermithida</taxon>
        <taxon>Mermithoidea</taxon>
        <taxon>Mermithidae</taxon>
        <taxon>Romanomermis</taxon>
    </lineage>
</organism>
<proteinExistence type="predicted"/>
<keyword evidence="1" id="KW-1185">Reference proteome</keyword>
<protein>
    <submittedName>
        <fullName evidence="2">Uncharacterized protein</fullName>
    </submittedName>
</protein>
<accession>A0A915KCP0</accession>
<dbReference type="WBParaSite" id="nRc.2.0.1.t35684-RA">
    <property type="protein sequence ID" value="nRc.2.0.1.t35684-RA"/>
    <property type="gene ID" value="nRc.2.0.1.g35684"/>
</dbReference>
<evidence type="ECO:0000313" key="2">
    <source>
        <dbReference type="WBParaSite" id="nRc.2.0.1.t35684-RA"/>
    </source>
</evidence>
<evidence type="ECO:0000313" key="1">
    <source>
        <dbReference type="Proteomes" id="UP000887565"/>
    </source>
</evidence>
<dbReference type="Proteomes" id="UP000887565">
    <property type="component" value="Unplaced"/>
</dbReference>